<reference evidence="2 3" key="1">
    <citation type="submission" date="2022-11" db="EMBL/GenBank/DDBJ databases">
        <title>Biodiversity and phylogenetic relationships of bacteria.</title>
        <authorList>
            <person name="Machado R.A.R."/>
            <person name="Bhat A."/>
            <person name="Loulou A."/>
            <person name="Kallel S."/>
        </authorList>
    </citation>
    <scope>NUCLEOTIDE SEQUENCE [LARGE SCALE GENOMIC DNA]</scope>
    <source>
        <strain evidence="2 3">DSM 13975</strain>
    </source>
</reference>
<proteinExistence type="predicted"/>
<comment type="caution">
    <text evidence="2">The sequence shown here is derived from an EMBL/GenBank/DDBJ whole genome shotgun (WGS) entry which is preliminary data.</text>
</comment>
<name>A0ABT3VI52_9BURK</name>
<accession>A0ABT3VI52</accession>
<dbReference type="RefSeq" id="WP_266120130.1">
    <property type="nucleotide sequence ID" value="NZ_JAPKNA010000001.1"/>
</dbReference>
<evidence type="ECO:0000256" key="1">
    <source>
        <dbReference type="SAM" id="MobiDB-lite"/>
    </source>
</evidence>
<evidence type="ECO:0000313" key="3">
    <source>
        <dbReference type="Proteomes" id="UP001209916"/>
    </source>
</evidence>
<organism evidence="2 3">
    <name type="scientific">Alcaligenes parafaecalis</name>
    <dbReference type="NCBI Taxonomy" id="171260"/>
    <lineage>
        <taxon>Bacteria</taxon>
        <taxon>Pseudomonadati</taxon>
        <taxon>Pseudomonadota</taxon>
        <taxon>Betaproteobacteria</taxon>
        <taxon>Burkholderiales</taxon>
        <taxon>Alcaligenaceae</taxon>
        <taxon>Alcaligenes</taxon>
    </lineage>
</organism>
<keyword evidence="3" id="KW-1185">Reference proteome</keyword>
<protein>
    <submittedName>
        <fullName evidence="2">Uncharacterized protein</fullName>
    </submittedName>
</protein>
<gene>
    <name evidence="2" type="ORF">OSH09_03195</name>
</gene>
<evidence type="ECO:0000313" key="2">
    <source>
        <dbReference type="EMBL" id="MCX5463174.1"/>
    </source>
</evidence>
<dbReference type="Proteomes" id="UP001209916">
    <property type="component" value="Unassembled WGS sequence"/>
</dbReference>
<dbReference type="EMBL" id="JAPKNA010000001">
    <property type="protein sequence ID" value="MCX5463174.1"/>
    <property type="molecule type" value="Genomic_DNA"/>
</dbReference>
<feature type="region of interest" description="Disordered" evidence="1">
    <location>
        <begin position="62"/>
        <end position="82"/>
    </location>
</feature>
<sequence>MTFNRAAVKKLLTSTELELFDVAHSPTEIEKLTKPQLRSMLERSRKLRDKYRDLYRHQRLAIRSEQGVKDGPTGNANERTSQKEELIAEVVIKFESRMAHIESAEDIEFAKTRQ</sequence>